<dbReference type="PIRSF" id="PIRSF006324">
    <property type="entry name" value="LeuE"/>
    <property type="match status" value="1"/>
</dbReference>
<dbReference type="KEGG" id="ntp:CRH09_34130"/>
<name>A0A291RTB0_9NOCA</name>
<evidence type="ECO:0000313" key="8">
    <source>
        <dbReference type="Proteomes" id="UP000221961"/>
    </source>
</evidence>
<dbReference type="Proteomes" id="UP000221961">
    <property type="component" value="Chromosome"/>
</dbReference>
<evidence type="ECO:0000256" key="3">
    <source>
        <dbReference type="ARBA" id="ARBA00022692"/>
    </source>
</evidence>
<evidence type="ECO:0000313" key="7">
    <source>
        <dbReference type="EMBL" id="ATL70472.1"/>
    </source>
</evidence>
<evidence type="ECO:0000256" key="5">
    <source>
        <dbReference type="ARBA" id="ARBA00023136"/>
    </source>
</evidence>
<comment type="subcellular location">
    <subcellularLocation>
        <location evidence="1">Cell membrane</location>
        <topology evidence="1">Multi-pass membrane protein</topology>
    </subcellularLocation>
</comment>
<keyword evidence="3 6" id="KW-0812">Transmembrane</keyword>
<keyword evidence="5 6" id="KW-0472">Membrane</keyword>
<protein>
    <submittedName>
        <fullName evidence="7">Lysine transporter LysE</fullName>
    </submittedName>
</protein>
<reference evidence="7 8" key="1">
    <citation type="submission" date="2017-10" db="EMBL/GenBank/DDBJ databases">
        <title>Comparative genomics between pathogenic Norcardia.</title>
        <authorList>
            <person name="Zeng L."/>
        </authorList>
    </citation>
    <scope>NUCLEOTIDE SEQUENCE [LARGE SCALE GENOMIC DNA]</scope>
    <source>
        <strain evidence="7 8">NC_YFY_NT001</strain>
    </source>
</reference>
<dbReference type="GO" id="GO:0015171">
    <property type="term" value="F:amino acid transmembrane transporter activity"/>
    <property type="evidence" value="ECO:0007669"/>
    <property type="project" value="TreeGrafter"/>
</dbReference>
<keyword evidence="4 6" id="KW-1133">Transmembrane helix</keyword>
<evidence type="ECO:0000256" key="6">
    <source>
        <dbReference type="SAM" id="Phobius"/>
    </source>
</evidence>
<feature type="transmembrane region" description="Helical" evidence="6">
    <location>
        <begin position="200"/>
        <end position="217"/>
    </location>
</feature>
<dbReference type="GO" id="GO:0005886">
    <property type="term" value="C:plasma membrane"/>
    <property type="evidence" value="ECO:0007669"/>
    <property type="project" value="UniProtKB-SubCell"/>
</dbReference>
<feature type="transmembrane region" description="Helical" evidence="6">
    <location>
        <begin position="58"/>
        <end position="82"/>
    </location>
</feature>
<evidence type="ECO:0000256" key="4">
    <source>
        <dbReference type="ARBA" id="ARBA00022989"/>
    </source>
</evidence>
<dbReference type="Pfam" id="PF01810">
    <property type="entry name" value="LysE"/>
    <property type="match status" value="1"/>
</dbReference>
<dbReference type="InterPro" id="IPR001123">
    <property type="entry name" value="LeuE-type"/>
</dbReference>
<evidence type="ECO:0000256" key="1">
    <source>
        <dbReference type="ARBA" id="ARBA00004651"/>
    </source>
</evidence>
<dbReference type="EMBL" id="CP023778">
    <property type="protein sequence ID" value="ATL70472.1"/>
    <property type="molecule type" value="Genomic_DNA"/>
</dbReference>
<gene>
    <name evidence="7" type="ORF">CRH09_34130</name>
</gene>
<keyword evidence="2" id="KW-1003">Cell membrane</keyword>
<organism evidence="7 8">
    <name type="scientific">Nocardia terpenica</name>
    <dbReference type="NCBI Taxonomy" id="455432"/>
    <lineage>
        <taxon>Bacteria</taxon>
        <taxon>Bacillati</taxon>
        <taxon>Actinomycetota</taxon>
        <taxon>Actinomycetes</taxon>
        <taxon>Mycobacteriales</taxon>
        <taxon>Nocardiaceae</taxon>
        <taxon>Nocardia</taxon>
    </lineage>
</organism>
<evidence type="ECO:0000256" key="2">
    <source>
        <dbReference type="ARBA" id="ARBA00022475"/>
    </source>
</evidence>
<dbReference type="PANTHER" id="PTHR30086">
    <property type="entry name" value="ARGININE EXPORTER PROTEIN ARGO"/>
    <property type="match status" value="1"/>
</dbReference>
<accession>A0A291RTB0</accession>
<dbReference type="PANTHER" id="PTHR30086:SF20">
    <property type="entry name" value="ARGININE EXPORTER PROTEIN ARGO-RELATED"/>
    <property type="match status" value="1"/>
</dbReference>
<dbReference type="AlphaFoldDB" id="A0A291RTB0"/>
<proteinExistence type="predicted"/>
<feature type="transmembrane region" description="Helical" evidence="6">
    <location>
        <begin position="165"/>
        <end position="188"/>
    </location>
</feature>
<sequence length="218" mass="22876">MYPDMLAYSRMCCDRSGMAVDRWLAFAGVLLVTLCTPGPDFAVVLRHALAGTRAGTRAAAGVITGLTAHTATAALGLAAVVSTHPALLTAIRTAGAGYLGWLGLHALYTARQPPRAHAEPAPRSATPYRDGITTNLLNPKALLFFLGLLPQFLTATADLTTQTLLLAGTTVAAATLWWTAVIAVTSPLRDLFARPRPRRVLDATTGAAFIGLAVAFLQ</sequence>